<gene>
    <name evidence="2" type="ORF">CGOC_LOCUS1787</name>
</gene>
<evidence type="ECO:0000256" key="1">
    <source>
        <dbReference type="SAM" id="MobiDB-lite"/>
    </source>
</evidence>
<feature type="compositionally biased region" description="Polar residues" evidence="1">
    <location>
        <begin position="40"/>
        <end position="50"/>
    </location>
</feature>
<name>A0A3P6R4Y4_CYLGO</name>
<evidence type="ECO:0000313" key="2">
    <source>
        <dbReference type="EMBL" id="VDK50493.1"/>
    </source>
</evidence>
<feature type="compositionally biased region" description="Low complexity" evidence="1">
    <location>
        <begin position="58"/>
        <end position="188"/>
    </location>
</feature>
<accession>A0A3P6R4Y4</accession>
<feature type="non-terminal residue" evidence="2">
    <location>
        <position position="1"/>
    </location>
</feature>
<sequence>FQSRFPFTRRPPRPGQRPQPRILLSSRDRPSPRIRKPQLRQPNLSTTSHRTVIKRRPTTTTSTTTTTTTTTTPTTTTTTPTTTDTTTIPTTTTTTPITTTTTPTTTTTTLTTTTPTTTTTTPTTTTTTTTPKPTTTTSTTTSTTTTTTPTTTTTTTPTTTTTTPKTTTTEKTTTTTTTPKPTTTTATTTTSKMTTNVVEVIKMSKTELLLDELKNRLRAMGHDEPEHPLKGLEDFFMGRRTRNRLITKTRTTTTTTTSPTTTTTTPTTTTTTATTTPKPTTTTMTTTTTRLPDLLVTTTTRKPMTKTMFRLPDLFVTTATPKPTTTAMTTTTTRLPNLFVDNKLKTNSKHMMTSGEISARKSIKLASKSRAAVEVKPKLKEEKPNREVEGNIIVAFPREDEKRQLLTQDDPVHRNVLNGVNEDNEIAEESPNSNKMRMSLSTEKETIEILKKKLEQLEKRLSQRFEGTGAVAKKSEKNDDLLASDVDVANIRSQSRLDSRRRNSEGNVIVAFPPEDEKRQSLIQDDPIHRNAFNRAKDLDLGENVMLRSIGDMEKVLDAVAVPSNEVLSMLKILEKKGDDLEGSGAETTEEVSVTTPSTTGTSTVPSTTGTSTPSTTDTSTMPSTT</sequence>
<keyword evidence="3" id="KW-1185">Reference proteome</keyword>
<feature type="compositionally biased region" description="Low complexity" evidence="1">
    <location>
        <begin position="584"/>
        <end position="626"/>
    </location>
</feature>
<dbReference type="AlphaFoldDB" id="A0A3P6R4Y4"/>
<reference evidence="2 3" key="1">
    <citation type="submission" date="2018-11" db="EMBL/GenBank/DDBJ databases">
        <authorList>
            <consortium name="Pathogen Informatics"/>
        </authorList>
    </citation>
    <scope>NUCLEOTIDE SEQUENCE [LARGE SCALE GENOMIC DNA]</scope>
</reference>
<dbReference type="EMBL" id="UYRV01003616">
    <property type="protein sequence ID" value="VDK50493.1"/>
    <property type="molecule type" value="Genomic_DNA"/>
</dbReference>
<proteinExistence type="predicted"/>
<feature type="non-terminal residue" evidence="2">
    <location>
        <position position="626"/>
    </location>
</feature>
<feature type="region of interest" description="Disordered" evidence="1">
    <location>
        <begin position="1"/>
        <end position="188"/>
    </location>
</feature>
<dbReference type="OrthoDB" id="5867623at2759"/>
<organism evidence="2 3">
    <name type="scientific">Cylicostephanus goldi</name>
    <name type="common">Nematode worm</name>
    <dbReference type="NCBI Taxonomy" id="71465"/>
    <lineage>
        <taxon>Eukaryota</taxon>
        <taxon>Metazoa</taxon>
        <taxon>Ecdysozoa</taxon>
        <taxon>Nematoda</taxon>
        <taxon>Chromadorea</taxon>
        <taxon>Rhabditida</taxon>
        <taxon>Rhabditina</taxon>
        <taxon>Rhabditomorpha</taxon>
        <taxon>Strongyloidea</taxon>
        <taxon>Strongylidae</taxon>
        <taxon>Cylicostephanus</taxon>
    </lineage>
</organism>
<evidence type="ECO:0000313" key="3">
    <source>
        <dbReference type="Proteomes" id="UP000271889"/>
    </source>
</evidence>
<feature type="region of interest" description="Disordered" evidence="1">
    <location>
        <begin position="577"/>
        <end position="626"/>
    </location>
</feature>
<feature type="region of interest" description="Disordered" evidence="1">
    <location>
        <begin position="251"/>
        <end position="285"/>
    </location>
</feature>
<protein>
    <submittedName>
        <fullName evidence="2">Uncharacterized protein</fullName>
    </submittedName>
</protein>
<dbReference type="Proteomes" id="UP000271889">
    <property type="component" value="Unassembled WGS sequence"/>
</dbReference>